<accession>A0A415LP49</accession>
<dbReference type="EMBL" id="QSKF01000003">
    <property type="protein sequence ID" value="RHE40845.1"/>
    <property type="molecule type" value="Genomic_DNA"/>
</dbReference>
<dbReference type="AlphaFoldDB" id="A0A415LP49"/>
<proteinExistence type="predicted"/>
<dbReference type="RefSeq" id="WP_118048556.1">
    <property type="nucleotide sequence ID" value="NZ_CABJFK010000003.1"/>
</dbReference>
<protein>
    <submittedName>
        <fullName evidence="2">Uncharacterized protein</fullName>
    </submittedName>
</protein>
<gene>
    <name evidence="2" type="ORF">DW021_01250</name>
    <name evidence="1" type="ORF">DW740_04720</name>
    <name evidence="3" type="ORF">EAI82_00715</name>
</gene>
<reference evidence="3 6" key="2">
    <citation type="journal article" date="2019" name="Science, e1252229">
        <title>Invertible promoters mediate bacterial phase variation, antibiotic resistance, and host adaptation in the gut.</title>
        <authorList>
            <person name="Jiang X."/>
            <person name="Hall A.B."/>
            <person name="Arthur T.D."/>
            <person name="Plichta D.R."/>
            <person name="Covington C.T."/>
            <person name="Poyet M."/>
            <person name="Crothers J."/>
            <person name="Moses P.L."/>
            <person name="Tolonen A.C."/>
            <person name="Vlamakis H."/>
            <person name="Alm E.J."/>
            <person name="Xavier R.J."/>
        </authorList>
    </citation>
    <scope>NUCLEOTIDE SEQUENCE [LARGE SCALE GENOMIC DNA]</scope>
    <source>
        <strain evidence="6">af_0058</strain>
        <strain evidence="3">Af_0058</strain>
    </source>
</reference>
<sequence length="242" mass="27780">MDRILIFDHNIKDIGLYTRPSTQGDELDLVEDFIEYYIHNFLKSNKTNNLAIFVEPKVASGFPDIVFASYSPKILENWSEQRENLETNDLKVLSQLLMTKGSTGSELITRLKMPEKDTIQAIEKLLDAHMIIRDHGLWKPVDIKKIYNIKKLISVEAKMTDIKKVAEQSLINTWFASQSYALTSTSNPQSSTIKKFERQGTGLYCKKRSFRKIVEAKKLASPSSYQSLQFNEWIGRTVAHLS</sequence>
<evidence type="ECO:0000313" key="2">
    <source>
        <dbReference type="EMBL" id="RHL50320.1"/>
    </source>
</evidence>
<evidence type="ECO:0000313" key="3">
    <source>
        <dbReference type="EMBL" id="RYT68724.1"/>
    </source>
</evidence>
<dbReference type="Proteomes" id="UP000285897">
    <property type="component" value="Unassembled WGS sequence"/>
</dbReference>
<dbReference type="Proteomes" id="UP000283745">
    <property type="component" value="Unassembled WGS sequence"/>
</dbReference>
<name>A0A415LP49_9FIRM</name>
<evidence type="ECO:0000313" key="4">
    <source>
        <dbReference type="Proteomes" id="UP000283745"/>
    </source>
</evidence>
<dbReference type="EMBL" id="RCXQ01000001">
    <property type="protein sequence ID" value="RYT68724.1"/>
    <property type="molecule type" value="Genomic_DNA"/>
</dbReference>
<reference evidence="4 5" key="1">
    <citation type="submission" date="2018-08" db="EMBL/GenBank/DDBJ databases">
        <title>A genome reference for cultivated species of the human gut microbiota.</title>
        <authorList>
            <person name="Zou Y."/>
            <person name="Xue W."/>
            <person name="Luo G."/>
        </authorList>
    </citation>
    <scope>NUCLEOTIDE SEQUENCE [LARGE SCALE GENOMIC DNA]</scope>
    <source>
        <strain evidence="2 5">AF37-6AC</strain>
        <strain evidence="1 4">AM28-23</strain>
    </source>
</reference>
<dbReference type="EMBL" id="QROS01000001">
    <property type="protein sequence ID" value="RHL50320.1"/>
    <property type="molecule type" value="Genomic_DNA"/>
</dbReference>
<evidence type="ECO:0000313" key="1">
    <source>
        <dbReference type="EMBL" id="RHE40845.1"/>
    </source>
</evidence>
<evidence type="ECO:0000313" key="5">
    <source>
        <dbReference type="Proteomes" id="UP000285897"/>
    </source>
</evidence>
<comment type="caution">
    <text evidence="2">The sequence shown here is derived from an EMBL/GenBank/DDBJ whole genome shotgun (WGS) entry which is preliminary data.</text>
</comment>
<organism evidence="2 5">
    <name type="scientific">Blautia obeum</name>
    <dbReference type="NCBI Taxonomy" id="40520"/>
    <lineage>
        <taxon>Bacteria</taxon>
        <taxon>Bacillati</taxon>
        <taxon>Bacillota</taxon>
        <taxon>Clostridia</taxon>
        <taxon>Lachnospirales</taxon>
        <taxon>Lachnospiraceae</taxon>
        <taxon>Blautia</taxon>
    </lineage>
</organism>
<evidence type="ECO:0000313" key="6">
    <source>
        <dbReference type="Proteomes" id="UP000293506"/>
    </source>
</evidence>
<dbReference type="Proteomes" id="UP000293506">
    <property type="component" value="Unassembled WGS sequence"/>
</dbReference>